<protein>
    <submittedName>
        <fullName evidence="5">S phase cyclin A-associated protein in the endoplasmic reticulum-like</fullName>
    </submittedName>
</protein>
<accession>A0A6P8H726</accession>
<feature type="region of interest" description="Disordered" evidence="2">
    <location>
        <begin position="799"/>
        <end position="822"/>
    </location>
</feature>
<feature type="region of interest" description="Disordered" evidence="2">
    <location>
        <begin position="54"/>
        <end position="121"/>
    </location>
</feature>
<feature type="compositionally biased region" description="Basic residues" evidence="2">
    <location>
        <begin position="151"/>
        <end position="163"/>
    </location>
</feature>
<evidence type="ECO:0000256" key="2">
    <source>
        <dbReference type="SAM" id="MobiDB-lite"/>
    </source>
</evidence>
<feature type="compositionally biased region" description="Polar residues" evidence="2">
    <location>
        <begin position="409"/>
        <end position="424"/>
    </location>
</feature>
<keyword evidence="1" id="KW-0175">Coiled coil</keyword>
<feature type="compositionally biased region" description="Acidic residues" evidence="2">
    <location>
        <begin position="557"/>
        <end position="573"/>
    </location>
</feature>
<evidence type="ECO:0000313" key="5">
    <source>
        <dbReference type="RefSeq" id="XP_031548522.1"/>
    </source>
</evidence>
<dbReference type="Pfam" id="PF16501">
    <property type="entry name" value="SCAPER_N"/>
    <property type="match status" value="1"/>
</dbReference>
<dbReference type="PANTHER" id="PTHR31434:SF2">
    <property type="entry name" value="S PHASE CYCLIN A-ASSOCIATED PROTEIN IN THE ENDOPLASMIC RETICULUM"/>
    <property type="match status" value="1"/>
</dbReference>
<name>A0A6P8H726_ACTTE</name>
<feature type="compositionally biased region" description="Low complexity" evidence="2">
    <location>
        <begin position="177"/>
        <end position="202"/>
    </location>
</feature>
<feature type="region of interest" description="Disordered" evidence="2">
    <location>
        <begin position="146"/>
        <end position="202"/>
    </location>
</feature>
<feature type="domain" description="S phase cyclin A-associated protein in the endoplasmic reticulum N-terminal" evidence="3">
    <location>
        <begin position="200"/>
        <end position="293"/>
    </location>
</feature>
<feature type="coiled-coil region" evidence="1">
    <location>
        <begin position="644"/>
        <end position="682"/>
    </location>
</feature>
<feature type="compositionally biased region" description="Acidic residues" evidence="2">
    <location>
        <begin position="387"/>
        <end position="398"/>
    </location>
</feature>
<gene>
    <name evidence="5" type="primary">LOC116286212</name>
</gene>
<feature type="region of interest" description="Disordered" evidence="2">
    <location>
        <begin position="1379"/>
        <end position="1401"/>
    </location>
</feature>
<feature type="compositionally biased region" description="Polar residues" evidence="2">
    <location>
        <begin position="76"/>
        <end position="92"/>
    </location>
</feature>
<dbReference type="Proteomes" id="UP000515163">
    <property type="component" value="Unplaced"/>
</dbReference>
<dbReference type="OrthoDB" id="71500at2759"/>
<proteinExistence type="predicted"/>
<feature type="region of interest" description="Disordered" evidence="2">
    <location>
        <begin position="379"/>
        <end position="431"/>
    </location>
</feature>
<dbReference type="KEGG" id="aten:116286212"/>
<reference evidence="5" key="1">
    <citation type="submission" date="2025-08" db="UniProtKB">
        <authorList>
            <consortium name="RefSeq"/>
        </authorList>
    </citation>
    <scope>IDENTIFICATION</scope>
    <source>
        <tissue evidence="5">Tentacle</tissue>
    </source>
</reference>
<dbReference type="FunCoup" id="A0A6P8H726">
    <property type="interactions" value="1910"/>
</dbReference>
<dbReference type="InterPro" id="IPR036236">
    <property type="entry name" value="Znf_C2H2_sf"/>
</dbReference>
<feature type="compositionally biased region" description="Polar residues" evidence="2">
    <location>
        <begin position="1386"/>
        <end position="1396"/>
    </location>
</feature>
<dbReference type="GeneID" id="116286212"/>
<feature type="compositionally biased region" description="Basic and acidic residues" evidence="2">
    <location>
        <begin position="1076"/>
        <end position="1090"/>
    </location>
</feature>
<evidence type="ECO:0000313" key="4">
    <source>
        <dbReference type="Proteomes" id="UP000515163"/>
    </source>
</evidence>
<dbReference type="InParanoid" id="A0A6P8H726"/>
<sequence length="1423" mass="160964">MKSLNNTNFKIQQKNCHELAKYTNRSLSYQQPRLLESSVVSNLKNLWFVRFKMSQQEGQSRRRRSPRVSSSSSRSNESLHSPKINENNSNKTPLKDGGGSGRKGNFSKKGVHRTSSNDQVRKLVEKEGRTARNLVTWSVPVNNDHYEERAKRSKPRIMTRKRQVTPEQSGSSERDCSPASKSSSKSPNRGRAGRKTSTSSTGKKSDLRARYWSYLFDNLKRAVDEIYSTCETDESTVECEEVIMMLDQCRRDFAALIERICLQDAFEKADYKDRPTSLAWEVRKSSPGKSLVTSPCTVQPITERSAQSPVRSLNFSTACTTANAIAPKPTVLVQSNVIKQNGPSWADRVKGTQPTVANKNLVVPSSTTAFTKSQELHLNGVTPRSEDDQDDGTDEEGWETVRHGKKHTPQGTHGNLRGSQQRNKNSPEKKEVHNHLVNGYRNDNVNGNVDGKDFTKLSVNANTTPRKISLTSEEEELATHLDDSDLEQEQALDLEHQKAISDALEEEENLTKEIEEWQEQALASAIEHEQSLAREIAKEEAFVTALNGEGETPTSELETETEGEGEGEGDENSTEAGEMNPSLEDSSKAISWEDLVANYEAGRETGMSWGDAVELSDERPPGRAVAMHQKLSAPNRKRPLEERIRIHEEKQFKAQQKREKLLEERLQKLQMLSEKVEKVRDLQVELIQSRHLYLSEKQKRAEQLRMTMIKEKVRKARGEEAKVNEIAFINTLEAQNKKIEVMSRIQEHEARLQDLQEERQRKREEQQAKEAAAQERRRQLEAERLARLEEMQQRKLEQEAKYKKEKMEKEKAREEAAREKARDREMRIAARNEALQTAAEQLQIKIKQKQTDCTRRHEQQLEQVKEKAAGISRHPTQEEVPTVTPYETKKMCTLCNVEIVSEVYLYSHLRGKRHQQALALLESSGSKGLNEDKLLHRNRALFLGLQKIVKDLNRYLQVQGSGPWPSSRVSSLDRSVGELMRILEEKVDKFTFCSLGGLSALSQVLSVVDISGTKPSSTPVISNRVLCHVIHASTQACLDCQETSQYMVFTNKLASAIDLLAYQLRNVCTKPPTPETNKKTSDKETKDASPRRLGDTLVTALLGLLATVMDSLAQSPKDDKNSSSANQRNLDLVSYIVCSDLIDDIRALLSSIQEPLDEEPSMMDMVHNCIKLLSSIAYYLGSRSSGVFETKKEDATQFVMTFQQTELVGIISTLYTMLMTAGQARHFSPPPSLPEYQIKVATEGLRALNNMAKLDLKILQSSLGGEGVSLEFRHILSYLLWICGEGTPEELLHEVILVIGYFTVLNNENQVFIQSGRNPTLLQQLCGLPFQYFSDPRLRNILFPTFIASCYENEENKTIIEQEVSCALLENFLQDKMLDSQEEENSSPTKMLSAENSPDRYSLNHRFPPSLWAKAGEFLRGSS</sequence>
<organism evidence="4 5">
    <name type="scientific">Actinia tenebrosa</name>
    <name type="common">Australian red waratah sea anemone</name>
    <dbReference type="NCBI Taxonomy" id="6105"/>
    <lineage>
        <taxon>Eukaryota</taxon>
        <taxon>Metazoa</taxon>
        <taxon>Cnidaria</taxon>
        <taxon>Anthozoa</taxon>
        <taxon>Hexacorallia</taxon>
        <taxon>Actiniaria</taxon>
        <taxon>Actiniidae</taxon>
        <taxon>Actinia</taxon>
    </lineage>
</organism>
<feature type="region of interest" description="Disordered" evidence="2">
    <location>
        <begin position="1070"/>
        <end position="1090"/>
    </location>
</feature>
<dbReference type="PANTHER" id="PTHR31434">
    <property type="entry name" value="S PHASE CYCLIN A-ASSOCIATED PROTEIN IN THE ENDOPLASMIC RETICULUM"/>
    <property type="match status" value="1"/>
</dbReference>
<dbReference type="Gene3D" id="3.30.160.60">
    <property type="entry name" value="Classic Zinc Finger"/>
    <property type="match status" value="1"/>
</dbReference>
<dbReference type="InterPro" id="IPR032446">
    <property type="entry name" value="SCAPER_N"/>
</dbReference>
<dbReference type="RefSeq" id="XP_031548522.1">
    <property type="nucleotide sequence ID" value="XM_031692662.1"/>
</dbReference>
<evidence type="ECO:0000256" key="1">
    <source>
        <dbReference type="SAM" id="Coils"/>
    </source>
</evidence>
<evidence type="ECO:0000259" key="3">
    <source>
        <dbReference type="Pfam" id="PF16501"/>
    </source>
</evidence>
<keyword evidence="4" id="KW-1185">Reference proteome</keyword>
<feature type="region of interest" description="Disordered" evidence="2">
    <location>
        <begin position="756"/>
        <end position="778"/>
    </location>
</feature>
<dbReference type="SUPFAM" id="SSF57667">
    <property type="entry name" value="beta-beta-alpha zinc fingers"/>
    <property type="match status" value="1"/>
</dbReference>
<feature type="region of interest" description="Disordered" evidence="2">
    <location>
        <begin position="548"/>
        <end position="587"/>
    </location>
</feature>